<reference evidence="2 3" key="1">
    <citation type="submission" date="2019-11" db="EMBL/GenBank/DDBJ databases">
        <title>Whole-genome sequence of a the green, strictly anaerobic photosynthetic bacterium Heliobacillus mobilis DSM 6151.</title>
        <authorList>
            <person name="Kyndt J.A."/>
            <person name="Meyer T.E."/>
        </authorList>
    </citation>
    <scope>NUCLEOTIDE SEQUENCE [LARGE SCALE GENOMIC DNA]</scope>
    <source>
        <strain evidence="2 3">DSM 6151</strain>
    </source>
</reference>
<comment type="caution">
    <text evidence="2">The sequence shown here is derived from an EMBL/GenBank/DDBJ whole genome shotgun (WGS) entry which is preliminary data.</text>
</comment>
<organism evidence="2 3">
    <name type="scientific">Heliobacterium mobile</name>
    <name type="common">Heliobacillus mobilis</name>
    <dbReference type="NCBI Taxonomy" id="28064"/>
    <lineage>
        <taxon>Bacteria</taxon>
        <taxon>Bacillati</taxon>
        <taxon>Bacillota</taxon>
        <taxon>Clostridia</taxon>
        <taxon>Eubacteriales</taxon>
        <taxon>Heliobacteriaceae</taxon>
        <taxon>Heliobacterium</taxon>
    </lineage>
</organism>
<dbReference type="AlphaFoldDB" id="A0A6I3SD50"/>
<evidence type="ECO:0000313" key="3">
    <source>
        <dbReference type="Proteomes" id="UP000430670"/>
    </source>
</evidence>
<feature type="region of interest" description="Disordered" evidence="1">
    <location>
        <begin position="1"/>
        <end position="51"/>
    </location>
</feature>
<proteinExistence type="predicted"/>
<evidence type="ECO:0000313" key="2">
    <source>
        <dbReference type="EMBL" id="MTV47455.1"/>
    </source>
</evidence>
<feature type="compositionally biased region" description="Basic and acidic residues" evidence="1">
    <location>
        <begin position="16"/>
        <end position="33"/>
    </location>
</feature>
<keyword evidence="3" id="KW-1185">Reference proteome</keyword>
<accession>A0A6I3SD50</accession>
<protein>
    <submittedName>
        <fullName evidence="2">Uncharacterized protein</fullName>
    </submittedName>
</protein>
<dbReference type="RefSeq" id="WP_155474576.1">
    <property type="nucleotide sequence ID" value="NZ_WNKU01000001.1"/>
</dbReference>
<dbReference type="Proteomes" id="UP000430670">
    <property type="component" value="Unassembled WGS sequence"/>
</dbReference>
<gene>
    <name evidence="2" type="ORF">GJ688_00495</name>
</gene>
<sequence>MPDTPYIPGKQQPRPGGDRISDFFHGGDLDSGRNVDASEFTTTAAPPKSKS</sequence>
<dbReference type="EMBL" id="WNKU01000001">
    <property type="protein sequence ID" value="MTV47455.1"/>
    <property type="molecule type" value="Genomic_DNA"/>
</dbReference>
<evidence type="ECO:0000256" key="1">
    <source>
        <dbReference type="SAM" id="MobiDB-lite"/>
    </source>
</evidence>
<name>A0A6I3SD50_HELMO</name>